<sequence>MAERSSVIVESFSTIGLEPRDRAEFWIDLVSAVHGVTGWTGPGYNSFEGTLRKASTSRYQLIGWRSNRVGYHRTASHVRASTEEDYRVVIPTSGHAMLRQGHRTSTLSRGYAGLMTVCEPYTLTQSSASGFALVVPRQAIDDRLDVSAPLTRRLNLGTGLGRIVGDLVATLFQEREKLTSAQFDSVNERMIDLLCLLAVGDSSPNVNRHLADVEHMVREHVRHHVADPSLSGHTIARDLGWSLRQIQLALQHAGTTPSELIKDERLKLARYRLESPTYQHMSITEIGYGLGFCSPSAFSTAFKQHFGVRPSSIRQ</sequence>
<accession>A0A4R2QF20</accession>
<dbReference type="InterPro" id="IPR020449">
    <property type="entry name" value="Tscrpt_reg_AraC-type_HTH"/>
</dbReference>
<dbReference type="InterPro" id="IPR018060">
    <property type="entry name" value="HTH_AraC"/>
</dbReference>
<dbReference type="Pfam" id="PF14525">
    <property type="entry name" value="AraC_binding_2"/>
    <property type="match status" value="1"/>
</dbReference>
<dbReference type="SMART" id="SM00342">
    <property type="entry name" value="HTH_ARAC"/>
    <property type="match status" value="1"/>
</dbReference>
<evidence type="ECO:0000259" key="4">
    <source>
        <dbReference type="PROSITE" id="PS01124"/>
    </source>
</evidence>
<dbReference type="GO" id="GO:0043565">
    <property type="term" value="F:sequence-specific DNA binding"/>
    <property type="evidence" value="ECO:0007669"/>
    <property type="project" value="InterPro"/>
</dbReference>
<dbReference type="SUPFAM" id="SSF46689">
    <property type="entry name" value="Homeodomain-like"/>
    <property type="match status" value="1"/>
</dbReference>
<keyword evidence="2" id="KW-0238">DNA-binding</keyword>
<name>A0A4R2QF20_9PSEU</name>
<dbReference type="PANTHER" id="PTHR46796">
    <property type="entry name" value="HTH-TYPE TRANSCRIPTIONAL ACTIVATOR RHAS-RELATED"/>
    <property type="match status" value="1"/>
</dbReference>
<evidence type="ECO:0000256" key="1">
    <source>
        <dbReference type="ARBA" id="ARBA00023015"/>
    </source>
</evidence>
<dbReference type="InterPro" id="IPR035418">
    <property type="entry name" value="AraC-bd_2"/>
</dbReference>
<protein>
    <submittedName>
        <fullName evidence="5">AraC family transcriptional regulator</fullName>
    </submittedName>
</protein>
<evidence type="ECO:0000256" key="2">
    <source>
        <dbReference type="ARBA" id="ARBA00023125"/>
    </source>
</evidence>
<dbReference type="Proteomes" id="UP000294911">
    <property type="component" value="Unassembled WGS sequence"/>
</dbReference>
<dbReference type="Gene3D" id="1.10.10.60">
    <property type="entry name" value="Homeodomain-like"/>
    <property type="match status" value="1"/>
</dbReference>
<dbReference type="PROSITE" id="PS01124">
    <property type="entry name" value="HTH_ARAC_FAMILY_2"/>
    <property type="match status" value="1"/>
</dbReference>
<dbReference type="GO" id="GO:0003700">
    <property type="term" value="F:DNA-binding transcription factor activity"/>
    <property type="evidence" value="ECO:0007669"/>
    <property type="project" value="InterPro"/>
</dbReference>
<comment type="caution">
    <text evidence="5">The sequence shown here is derived from an EMBL/GenBank/DDBJ whole genome shotgun (WGS) entry which is preliminary data.</text>
</comment>
<dbReference type="InterPro" id="IPR050204">
    <property type="entry name" value="AraC_XylS_family_regulators"/>
</dbReference>
<dbReference type="PANTHER" id="PTHR46796:SF6">
    <property type="entry name" value="ARAC SUBFAMILY"/>
    <property type="match status" value="1"/>
</dbReference>
<reference evidence="5 6" key="1">
    <citation type="submission" date="2019-03" db="EMBL/GenBank/DDBJ databases">
        <title>Genomic Encyclopedia of Type Strains, Phase IV (KMG-IV): sequencing the most valuable type-strain genomes for metagenomic binning, comparative biology and taxonomic classification.</title>
        <authorList>
            <person name="Goeker M."/>
        </authorList>
    </citation>
    <scope>NUCLEOTIDE SEQUENCE [LARGE SCALE GENOMIC DNA]</scope>
    <source>
        <strain evidence="5 6">DSM 45765</strain>
    </source>
</reference>
<gene>
    <name evidence="5" type="ORF">EV191_11253</name>
</gene>
<keyword evidence="1" id="KW-0805">Transcription regulation</keyword>
<keyword evidence="6" id="KW-1185">Reference proteome</keyword>
<evidence type="ECO:0000256" key="3">
    <source>
        <dbReference type="ARBA" id="ARBA00023163"/>
    </source>
</evidence>
<dbReference type="InterPro" id="IPR009057">
    <property type="entry name" value="Homeodomain-like_sf"/>
</dbReference>
<evidence type="ECO:0000313" key="6">
    <source>
        <dbReference type="Proteomes" id="UP000294911"/>
    </source>
</evidence>
<dbReference type="Pfam" id="PF12833">
    <property type="entry name" value="HTH_18"/>
    <property type="match status" value="1"/>
</dbReference>
<organism evidence="5 6">
    <name type="scientific">Tamaricihabitans halophyticus</name>
    <dbReference type="NCBI Taxonomy" id="1262583"/>
    <lineage>
        <taxon>Bacteria</taxon>
        <taxon>Bacillati</taxon>
        <taxon>Actinomycetota</taxon>
        <taxon>Actinomycetes</taxon>
        <taxon>Pseudonocardiales</taxon>
        <taxon>Pseudonocardiaceae</taxon>
        <taxon>Tamaricihabitans</taxon>
    </lineage>
</organism>
<proteinExistence type="predicted"/>
<dbReference type="EMBL" id="SLXQ01000012">
    <property type="protein sequence ID" value="TCP47259.1"/>
    <property type="molecule type" value="Genomic_DNA"/>
</dbReference>
<keyword evidence="3" id="KW-0804">Transcription</keyword>
<evidence type="ECO:0000313" key="5">
    <source>
        <dbReference type="EMBL" id="TCP47259.1"/>
    </source>
</evidence>
<dbReference type="AlphaFoldDB" id="A0A4R2QF20"/>
<dbReference type="PRINTS" id="PR00032">
    <property type="entry name" value="HTHARAC"/>
</dbReference>
<feature type="domain" description="HTH araC/xylS-type" evidence="4">
    <location>
        <begin position="215"/>
        <end position="315"/>
    </location>
</feature>